<gene>
    <name evidence="1" type="ORF">ACFQ1E_01670</name>
</gene>
<comment type="caution">
    <text evidence="1">The sequence shown here is derived from an EMBL/GenBank/DDBJ whole genome shotgun (WGS) entry which is preliminary data.</text>
</comment>
<proteinExistence type="predicted"/>
<sequence>MSYWYPKKSRADELTARMLRLEQSFEHGLDAGTDRLVHLSERLTEALARPDFPRQQIVRWLWVASQYRLYADAEKGIAARAAAALVFLEDALAREVLVDTDRQELNWILDTVVARLATLVGPARLKGCLSTAELTHIDERLSRYDEAEPFDVDAVVSTVRRQLDLLAQFGDLGEFTGLSAKTEALIAAAARPGSENAPARAALRYLAELHDVVDDQVGMLGLIDDIYVLEWAYAAVENQTLCLPILEAMSRRRPFVATVGLGTAGTPLDRFGCYVTCAALTTLAAPSAGALVLREVGPYAVIAAVAAAIEGAVSQSDAFDQEMELWAQGCPVTISDGTVTFHARYGGRVDGTARARWRLHVAEAGTITVGEEVLPYLARSAREWKRLSNGSHILAWLKDRNVDSLVGLTGHGRRRPQRHEAVLLVGSRAKLDRFLPAMWPQGMTPAALVGARWIDAHGQPHDLPGSATDRPLLYACADAATACDLVADPPEHIDAWHILVDGGGSGRALHAALAASDRLDGTHLCIFANLHERESVSGLVDHGIKDVWYLEDQDVEVPPIVHPGRSDEIDPLARFFARRSAHWNAAYAVVLGNDPFLEAVAECLRRGNGRRHDDPALDALDLTVAAFLRRATGHPLPDDEDRRALKTLASAIVGQASTLALFETHAAEVRTLFADYTPDASGGDRRDALLELGSSLGGEEAVAVVCRSTATADRCRHEAAATEALRGFEWITIEALRASAPYDRVVVPGWLGRHTMRELSNVGFGARTDMLLLPFERRWYEKTMSAARRFERGLEHGTAKLLKSLIDDSAEAAEPRWHEQAARRVELQAANDVEPIDDTPETAQAEARAVDGIRKALPSVSHRSETAKAQLVLFAEPGAFALLPPAGHIIVLPEEADAALPVADRRLLLPVSSLKPGMLMALPLETDRDLVDAWADRILNDGGEVRARADRWKFALKRHFASTGESYAEFARRLDAAGERRDALTVRSWASDTRSVAPRNYRRVLPVVAELIDDAELRAGLAETQAAIDAVYGARADATDAILREIFSGAIDLSSPTISFEIEGRRLVYTLLRVERIAGIQDVPAELIGRRLRLADLPPREDAPE</sequence>
<name>A0ABW3H6Z2_9SPHN</name>
<accession>A0ABW3H6Z2</accession>
<organism evidence="1 2">
    <name type="scientific">Sphingomonas canadensis</name>
    <dbReference type="NCBI Taxonomy" id="1219257"/>
    <lineage>
        <taxon>Bacteria</taxon>
        <taxon>Pseudomonadati</taxon>
        <taxon>Pseudomonadota</taxon>
        <taxon>Alphaproteobacteria</taxon>
        <taxon>Sphingomonadales</taxon>
        <taxon>Sphingomonadaceae</taxon>
        <taxon>Sphingomonas</taxon>
    </lineage>
</organism>
<dbReference type="Proteomes" id="UP001596977">
    <property type="component" value="Unassembled WGS sequence"/>
</dbReference>
<evidence type="ECO:0000313" key="2">
    <source>
        <dbReference type="Proteomes" id="UP001596977"/>
    </source>
</evidence>
<dbReference type="RefSeq" id="WP_264942693.1">
    <property type="nucleotide sequence ID" value="NZ_JAPDRA010000001.1"/>
</dbReference>
<reference evidence="2" key="1">
    <citation type="journal article" date="2019" name="Int. J. Syst. Evol. Microbiol.">
        <title>The Global Catalogue of Microorganisms (GCM) 10K type strain sequencing project: providing services to taxonomists for standard genome sequencing and annotation.</title>
        <authorList>
            <consortium name="The Broad Institute Genomics Platform"/>
            <consortium name="The Broad Institute Genome Sequencing Center for Infectious Disease"/>
            <person name="Wu L."/>
            <person name="Ma J."/>
        </authorList>
    </citation>
    <scope>NUCLEOTIDE SEQUENCE [LARGE SCALE GENOMIC DNA]</scope>
    <source>
        <strain evidence="2">CCUG 62982</strain>
    </source>
</reference>
<protein>
    <submittedName>
        <fullName evidence="1">Uncharacterized protein</fullName>
    </submittedName>
</protein>
<dbReference type="EMBL" id="JBHTJG010000001">
    <property type="protein sequence ID" value="MFD0945039.1"/>
    <property type="molecule type" value="Genomic_DNA"/>
</dbReference>
<evidence type="ECO:0000313" key="1">
    <source>
        <dbReference type="EMBL" id="MFD0945039.1"/>
    </source>
</evidence>
<keyword evidence="2" id="KW-1185">Reference proteome</keyword>